<accession>A0AAU9WJH2</accession>
<evidence type="ECO:0000313" key="2">
    <source>
        <dbReference type="EMBL" id="CAH3114996.1"/>
    </source>
</evidence>
<dbReference type="PANTHER" id="PTHR34615">
    <property type="entry name" value="PX DOMAIN-CONTAINING PROTEIN"/>
    <property type="match status" value="1"/>
</dbReference>
<feature type="signal peptide" evidence="1">
    <location>
        <begin position="1"/>
        <end position="19"/>
    </location>
</feature>
<protein>
    <submittedName>
        <fullName evidence="2">Uncharacterized protein</fullName>
    </submittedName>
</protein>
<keyword evidence="3" id="KW-1185">Reference proteome</keyword>
<dbReference type="EMBL" id="CALNXJ010000014">
    <property type="protein sequence ID" value="CAH3114996.1"/>
    <property type="molecule type" value="Genomic_DNA"/>
</dbReference>
<evidence type="ECO:0000313" key="3">
    <source>
        <dbReference type="Proteomes" id="UP001159428"/>
    </source>
</evidence>
<comment type="caution">
    <text evidence="2">The sequence shown here is derived from an EMBL/GenBank/DDBJ whole genome shotgun (WGS) entry which is preliminary data.</text>
</comment>
<dbReference type="AlphaFoldDB" id="A0AAU9WJH2"/>
<dbReference type="Proteomes" id="UP001159428">
    <property type="component" value="Unassembled WGS sequence"/>
</dbReference>
<reference evidence="2 3" key="1">
    <citation type="submission" date="2022-05" db="EMBL/GenBank/DDBJ databases">
        <authorList>
            <consortium name="Genoscope - CEA"/>
            <person name="William W."/>
        </authorList>
    </citation>
    <scope>NUCLEOTIDE SEQUENCE [LARGE SCALE GENOMIC DNA]</scope>
</reference>
<organism evidence="2 3">
    <name type="scientific">Pocillopora meandrina</name>
    <dbReference type="NCBI Taxonomy" id="46732"/>
    <lineage>
        <taxon>Eukaryota</taxon>
        <taxon>Metazoa</taxon>
        <taxon>Cnidaria</taxon>
        <taxon>Anthozoa</taxon>
        <taxon>Hexacorallia</taxon>
        <taxon>Scleractinia</taxon>
        <taxon>Astrocoeniina</taxon>
        <taxon>Pocilloporidae</taxon>
        <taxon>Pocillopora</taxon>
    </lineage>
</organism>
<keyword evidence="1" id="KW-0732">Signal</keyword>
<gene>
    <name evidence="2" type="ORF">PMEA_00005789</name>
</gene>
<dbReference type="PANTHER" id="PTHR34615:SF1">
    <property type="entry name" value="PX DOMAIN-CONTAINING PROTEIN"/>
    <property type="match status" value="1"/>
</dbReference>
<proteinExistence type="predicted"/>
<name>A0AAU9WJH2_9CNID</name>
<feature type="chain" id="PRO_5043314333" evidence="1">
    <location>
        <begin position="20"/>
        <end position="138"/>
    </location>
</feature>
<evidence type="ECO:0000256" key="1">
    <source>
        <dbReference type="SAM" id="SignalP"/>
    </source>
</evidence>
<sequence length="138" mass="15791">MNLFVCLLDVLVSFRVIRTRDEYKMSLKNTREAIVLVYNSGVIDDVDFCRLSDVNQSKNPKFPYEGCGTFDLAEMDNTECKVEFYLRKADISVLVEALDIPETFTYNQGSVIDGIEGLEKLHCHNERRSCLHWNGGSI</sequence>